<feature type="domain" description="Glutamyl-tRNA reductase N-terminal" evidence="10">
    <location>
        <begin position="19"/>
        <end position="170"/>
    </location>
</feature>
<dbReference type="Gene3D" id="3.30.460.30">
    <property type="entry name" value="Glutamyl-tRNA reductase, N-terminal domain"/>
    <property type="match status" value="1"/>
</dbReference>
<keyword evidence="5" id="KW-0560">Oxidoreductase</keyword>
<dbReference type="GO" id="GO:0050661">
    <property type="term" value="F:NADP binding"/>
    <property type="evidence" value="ECO:0007669"/>
    <property type="project" value="InterPro"/>
</dbReference>
<dbReference type="PANTHER" id="PTHR43013:SF1">
    <property type="entry name" value="GLUTAMYL-TRNA REDUCTASE"/>
    <property type="match status" value="1"/>
</dbReference>
<dbReference type="SUPFAM" id="SSF69075">
    <property type="entry name" value="Glutamyl tRNA-reductase dimerization domain"/>
    <property type="match status" value="1"/>
</dbReference>
<organism evidence="11">
    <name type="scientific">marine metagenome</name>
    <dbReference type="NCBI Taxonomy" id="408172"/>
    <lineage>
        <taxon>unclassified sequences</taxon>
        <taxon>metagenomes</taxon>
        <taxon>ecological metagenomes</taxon>
    </lineage>
</organism>
<evidence type="ECO:0000259" key="10">
    <source>
        <dbReference type="Pfam" id="PF05201"/>
    </source>
</evidence>
<dbReference type="InterPro" id="IPR036291">
    <property type="entry name" value="NAD(P)-bd_dom_sf"/>
</dbReference>
<dbReference type="PROSITE" id="PS00747">
    <property type="entry name" value="GLUTR"/>
    <property type="match status" value="1"/>
</dbReference>
<dbReference type="InterPro" id="IPR036343">
    <property type="entry name" value="GluRdtase_N_sf"/>
</dbReference>
<dbReference type="InterPro" id="IPR015896">
    <property type="entry name" value="4pyrrol_synth_GluRdtase_dimer"/>
</dbReference>
<dbReference type="Pfam" id="PF01488">
    <property type="entry name" value="Shikimate_DH"/>
    <property type="match status" value="1"/>
</dbReference>
<dbReference type="GO" id="GO:0019353">
    <property type="term" value="P:protoporphyrinogen IX biosynthetic process from glutamate"/>
    <property type="evidence" value="ECO:0007669"/>
    <property type="project" value="TreeGrafter"/>
</dbReference>
<dbReference type="Gene3D" id="3.40.50.720">
    <property type="entry name" value="NAD(P)-binding Rossmann-like Domain"/>
    <property type="match status" value="1"/>
</dbReference>
<evidence type="ECO:0000256" key="2">
    <source>
        <dbReference type="ARBA" id="ARBA00005916"/>
    </source>
</evidence>
<dbReference type="UniPathway" id="UPA00251">
    <property type="reaction ID" value="UER00316"/>
</dbReference>
<evidence type="ECO:0000259" key="8">
    <source>
        <dbReference type="Pfam" id="PF00745"/>
    </source>
</evidence>
<evidence type="ECO:0000256" key="6">
    <source>
        <dbReference type="ARBA" id="ARBA00023244"/>
    </source>
</evidence>
<dbReference type="SUPFAM" id="SSF51735">
    <property type="entry name" value="NAD(P)-binding Rossmann-fold domains"/>
    <property type="match status" value="1"/>
</dbReference>
<evidence type="ECO:0000259" key="9">
    <source>
        <dbReference type="Pfam" id="PF01488"/>
    </source>
</evidence>
<name>A0A381Q2K8_9ZZZZ</name>
<dbReference type="InterPro" id="IPR036453">
    <property type="entry name" value="GluRdtase_dimer_dom_sf"/>
</dbReference>
<evidence type="ECO:0000256" key="1">
    <source>
        <dbReference type="ARBA" id="ARBA00005059"/>
    </source>
</evidence>
<dbReference type="EMBL" id="UINC01001183">
    <property type="protein sequence ID" value="SUZ73581.1"/>
    <property type="molecule type" value="Genomic_DNA"/>
</dbReference>
<dbReference type="Pfam" id="PF05201">
    <property type="entry name" value="GlutR_N"/>
    <property type="match status" value="1"/>
</dbReference>
<dbReference type="HAMAP" id="MF_00087">
    <property type="entry name" value="Glu_tRNA_reductase"/>
    <property type="match status" value="1"/>
</dbReference>
<feature type="non-terminal residue" evidence="11">
    <location>
        <position position="1"/>
    </location>
</feature>
<dbReference type="FunFam" id="3.40.50.720:FF:000031">
    <property type="entry name" value="Glutamyl-tRNA reductase"/>
    <property type="match status" value="1"/>
</dbReference>
<proteinExistence type="inferred from homology"/>
<dbReference type="Pfam" id="PF00745">
    <property type="entry name" value="GlutR_dimer"/>
    <property type="match status" value="1"/>
</dbReference>
<feature type="domain" description="Tetrapyrrole biosynthesis glutamyl-tRNA reductase dimerisation" evidence="8">
    <location>
        <begin position="335"/>
        <end position="430"/>
    </location>
</feature>
<keyword evidence="4" id="KW-0521">NADP</keyword>
<evidence type="ECO:0000313" key="11">
    <source>
        <dbReference type="EMBL" id="SUZ73581.1"/>
    </source>
</evidence>
<dbReference type="SUPFAM" id="SSF69742">
    <property type="entry name" value="Glutamyl tRNA-reductase catalytic, N-terminal domain"/>
    <property type="match status" value="1"/>
</dbReference>
<dbReference type="PIRSF" id="PIRSF000445">
    <property type="entry name" value="4pyrrol_synth_GluRdtase"/>
    <property type="match status" value="1"/>
</dbReference>
<dbReference type="InterPro" id="IPR018214">
    <property type="entry name" value="GluRdtase_CS"/>
</dbReference>
<evidence type="ECO:0000256" key="7">
    <source>
        <dbReference type="ARBA" id="ARBA00047464"/>
    </source>
</evidence>
<feature type="domain" description="Quinate/shikimate 5-dehydrogenase/glutamyl-tRNA reductase" evidence="9">
    <location>
        <begin position="185"/>
        <end position="319"/>
    </location>
</feature>
<reference evidence="11" key="1">
    <citation type="submission" date="2018-05" db="EMBL/GenBank/DDBJ databases">
        <authorList>
            <person name="Lanie J.A."/>
            <person name="Ng W.-L."/>
            <person name="Kazmierczak K.M."/>
            <person name="Andrzejewski T.M."/>
            <person name="Davidsen T.M."/>
            <person name="Wayne K.J."/>
            <person name="Tettelin H."/>
            <person name="Glass J.I."/>
            <person name="Rusch D."/>
            <person name="Podicherti R."/>
            <person name="Tsui H.-C.T."/>
            <person name="Winkler M.E."/>
        </authorList>
    </citation>
    <scope>NUCLEOTIDE SEQUENCE</scope>
</reference>
<dbReference type="CDD" id="cd05213">
    <property type="entry name" value="NAD_bind_Glutamyl_tRNA_reduct"/>
    <property type="match status" value="1"/>
</dbReference>
<evidence type="ECO:0000256" key="4">
    <source>
        <dbReference type="ARBA" id="ARBA00022857"/>
    </source>
</evidence>
<comment type="catalytic activity">
    <reaction evidence="7">
        <text>(S)-4-amino-5-oxopentanoate + tRNA(Glu) + NADP(+) = L-glutamyl-tRNA(Glu) + NADPH + H(+)</text>
        <dbReference type="Rhea" id="RHEA:12344"/>
        <dbReference type="Rhea" id="RHEA-COMP:9663"/>
        <dbReference type="Rhea" id="RHEA-COMP:9680"/>
        <dbReference type="ChEBI" id="CHEBI:15378"/>
        <dbReference type="ChEBI" id="CHEBI:57501"/>
        <dbReference type="ChEBI" id="CHEBI:57783"/>
        <dbReference type="ChEBI" id="CHEBI:58349"/>
        <dbReference type="ChEBI" id="CHEBI:78442"/>
        <dbReference type="ChEBI" id="CHEBI:78520"/>
        <dbReference type="EC" id="1.2.1.70"/>
    </reaction>
</comment>
<dbReference type="AlphaFoldDB" id="A0A381Q2K8"/>
<dbReference type="InterPro" id="IPR015895">
    <property type="entry name" value="4pyrrol_synth_GluRdtase_N"/>
</dbReference>
<dbReference type="GO" id="GO:0008883">
    <property type="term" value="F:glutamyl-tRNA reductase activity"/>
    <property type="evidence" value="ECO:0007669"/>
    <property type="project" value="UniProtKB-EC"/>
</dbReference>
<dbReference type="InterPro" id="IPR006151">
    <property type="entry name" value="Shikm_DH/Glu-tRNA_Rdtase"/>
</dbReference>
<evidence type="ECO:0000256" key="5">
    <source>
        <dbReference type="ARBA" id="ARBA00023002"/>
    </source>
</evidence>
<dbReference type="InterPro" id="IPR000343">
    <property type="entry name" value="4pyrrol_synth_GluRdtase"/>
</dbReference>
<protein>
    <recommendedName>
        <fullName evidence="3">glutamyl-tRNA reductase</fullName>
        <ecNumber evidence="3">1.2.1.70</ecNumber>
    </recommendedName>
</protein>
<dbReference type="PANTHER" id="PTHR43013">
    <property type="entry name" value="GLUTAMYL-TRNA REDUCTASE"/>
    <property type="match status" value="1"/>
</dbReference>
<comment type="similarity">
    <text evidence="2">Belongs to the glutamyl-tRNA reductase family.</text>
</comment>
<accession>A0A381Q2K8</accession>
<evidence type="ECO:0000256" key="3">
    <source>
        <dbReference type="ARBA" id="ARBA00012970"/>
    </source>
</evidence>
<dbReference type="NCBIfam" id="TIGR01035">
    <property type="entry name" value="hemA"/>
    <property type="match status" value="1"/>
</dbReference>
<gene>
    <name evidence="11" type="ORF">METZ01_LOCUS26435</name>
</gene>
<dbReference type="EC" id="1.2.1.70" evidence="3"/>
<sequence length="439" mass="48468">VDGTNQKHIPGENLEFLVVGLNHRTAPVEVREHLSLNKEQLPEALSAMSGQQVGGVILSTCNRSEFYTLDLPNDDPETGADRVKKFLVERFGISLLDIDRYLYVYRGYDCIHHLFRVSSSLDSMILGEEQIIGQVRDAYEAATTAGTAQGPLAQLFQQALRVGRRVRRETGISRNAFSVSRACVEMAKSVLGDLSSSRVLVVGAGEAGELAAEVLSLSGVTDITVTNRTFQRAEELAANLSARAVPFDGMPKALQDTDIVIGCTGSPGYVLRADLIGNTMAARPDRPLLLIDIAVPRDIDPEAAQVKNVFLNDVDDLESATRASREKKAREAEWAEELATDEAQQFRQWCLDLEALPTVIKLRNRADQVRSFELNKTLRKLNGRLDEEALESLDAMTRAIVNKLLHDPTMFLKERKGPDELKVAREIFRLGEDGPTSPD</sequence>
<comment type="pathway">
    <text evidence="1">Porphyrin-containing compound metabolism; protoporphyrin-IX biosynthesis; 5-aminolevulinate from L-glutamyl-tRNA(Glu): step 1/2.</text>
</comment>
<keyword evidence="6" id="KW-0627">Porphyrin biosynthesis</keyword>
<dbReference type="FunFam" id="3.30.460.30:FF:000001">
    <property type="entry name" value="Glutamyl-tRNA reductase"/>
    <property type="match status" value="1"/>
</dbReference>